<evidence type="ECO:0000313" key="1">
    <source>
        <dbReference type="EMBL" id="AJF97484.1"/>
    </source>
</evidence>
<protein>
    <submittedName>
        <fullName evidence="1">Ankyrin repeat protein</fullName>
    </submittedName>
</protein>
<dbReference type="Gene3D" id="1.25.40.20">
    <property type="entry name" value="Ankyrin repeat-containing domain"/>
    <property type="match status" value="1"/>
</dbReference>
<sequence>MSSSSFDALPEELVARILVAVPCLVRIRECSLVCLTWSRLVRDKAAMGGDPCLGSRRAYSVAYKCFKLGAPSGHSVSLTEQAAAAGHVACLQYAQARRREPIRFACLLAASRGHVGALKWLMTHGRLSECIYDLCTSTLSDTAIRGGSVRCLEYALASGAAFSRETACATAAATGHLSMLVHLRAKGCPWTDEVCREAATCKSVECLVYAHGSGLTLDLCDVQHAIELGYNDIVMYLWANGREPTAACMDVAALRGNLACFAYAHTWGISFDACHWERVVKSYRIDIVRYACAHGWRPTQRCLIKAVRAGHADIAQCLIKQGCRLDADVLVAAVKSRSLSTARFLHEAGCPHDERACMTAVQIGDMNMLRYLHEQCKCPWNLQDCLYLAVRLSKTQGRRGFSRYLDAHFNCTDGRCI</sequence>
<accession>A0A0B5J1R8</accession>
<organism evidence="1 2">
    <name type="scientific">Pandoravirus inopinatum</name>
    <dbReference type="NCBI Taxonomy" id="1605721"/>
    <lineage>
        <taxon>Viruses</taxon>
        <taxon>Pandoravirus</taxon>
    </lineage>
</organism>
<dbReference type="PANTHER" id="PTHR46586">
    <property type="entry name" value="ANKYRIN REPEAT-CONTAINING PROTEIN"/>
    <property type="match status" value="1"/>
</dbReference>
<dbReference type="GeneID" id="23462401"/>
<dbReference type="SUPFAM" id="SSF81383">
    <property type="entry name" value="F-box domain"/>
    <property type="match status" value="1"/>
</dbReference>
<dbReference type="Gene3D" id="1.20.1280.50">
    <property type="match status" value="1"/>
</dbReference>
<reference evidence="1 2" key="1">
    <citation type="journal article" date="2015" name="Parasitol. Res.">
        <title>Viruses in close associations with free-living amoebae.</title>
        <authorList>
            <person name="Scheid P."/>
        </authorList>
    </citation>
    <scope>NUCLEOTIDE SEQUENCE [LARGE SCALE GENOMIC DNA]</scope>
    <source>
        <strain evidence="1">KlaHel</strain>
    </source>
</reference>
<dbReference type="InterPro" id="IPR036047">
    <property type="entry name" value="F-box-like_dom_sf"/>
</dbReference>
<evidence type="ECO:0000313" key="2">
    <source>
        <dbReference type="Proteomes" id="UP000202511"/>
    </source>
</evidence>
<dbReference type="Proteomes" id="UP000202511">
    <property type="component" value="Segment"/>
</dbReference>
<dbReference type="SUPFAM" id="SSF48403">
    <property type="entry name" value="Ankyrin repeat"/>
    <property type="match status" value="2"/>
</dbReference>
<proteinExistence type="predicted"/>
<dbReference type="InterPro" id="IPR052050">
    <property type="entry name" value="SecEffector_AnkRepeat"/>
</dbReference>
<dbReference type="RefSeq" id="YP_009119719.1">
    <property type="nucleotide sequence ID" value="NC_026440.1"/>
</dbReference>
<dbReference type="EMBL" id="KP136319">
    <property type="protein sequence ID" value="AJF97484.1"/>
    <property type="molecule type" value="Genomic_DNA"/>
</dbReference>
<name>A0A0B5J1R8_9VIRU</name>
<dbReference type="KEGG" id="vg:23462401"/>
<dbReference type="InterPro" id="IPR036770">
    <property type="entry name" value="Ankyrin_rpt-contain_sf"/>
</dbReference>
<dbReference type="PANTHER" id="PTHR46586:SF3">
    <property type="entry name" value="ANKYRIN REPEAT-CONTAINING PROTEIN"/>
    <property type="match status" value="1"/>
</dbReference>